<comment type="similarity">
    <text evidence="1">Belongs to the pseudouridine synthase RluA family.</text>
</comment>
<dbReference type="PANTHER" id="PTHR21600">
    <property type="entry name" value="MITOCHONDRIAL RNA PSEUDOURIDINE SYNTHASE"/>
    <property type="match status" value="1"/>
</dbReference>
<reference evidence="3 4" key="1">
    <citation type="journal article" date="2015" name="Plant Cell">
        <title>Oil accumulation by the oleaginous diatom Fistulifera solaris as revealed by the genome and transcriptome.</title>
        <authorList>
            <person name="Tanaka T."/>
            <person name="Maeda Y."/>
            <person name="Veluchamy A."/>
            <person name="Tanaka M."/>
            <person name="Abida H."/>
            <person name="Marechal E."/>
            <person name="Bowler C."/>
            <person name="Muto M."/>
            <person name="Sunaga Y."/>
            <person name="Tanaka M."/>
            <person name="Yoshino T."/>
            <person name="Taniguchi T."/>
            <person name="Fukuda Y."/>
            <person name="Nemoto M."/>
            <person name="Matsumoto M."/>
            <person name="Wong P.S."/>
            <person name="Aburatani S."/>
            <person name="Fujibuchi W."/>
        </authorList>
    </citation>
    <scope>NUCLEOTIDE SEQUENCE [LARGE SCALE GENOMIC DNA]</scope>
    <source>
        <strain evidence="3 4">JPCC DA0580</strain>
    </source>
</reference>
<dbReference type="InterPro" id="IPR050188">
    <property type="entry name" value="RluA_PseudoU_synthase"/>
</dbReference>
<dbReference type="InterPro" id="IPR020103">
    <property type="entry name" value="PsdUridine_synth_cat_dom_sf"/>
</dbReference>
<evidence type="ECO:0000259" key="2">
    <source>
        <dbReference type="PROSITE" id="PS00028"/>
    </source>
</evidence>
<dbReference type="GO" id="GO:0000455">
    <property type="term" value="P:enzyme-directed rRNA pseudouridine synthesis"/>
    <property type="evidence" value="ECO:0007669"/>
    <property type="project" value="TreeGrafter"/>
</dbReference>
<dbReference type="GO" id="GO:0003723">
    <property type="term" value="F:RNA binding"/>
    <property type="evidence" value="ECO:0007669"/>
    <property type="project" value="InterPro"/>
</dbReference>
<dbReference type="Proteomes" id="UP000198406">
    <property type="component" value="Unassembled WGS sequence"/>
</dbReference>
<dbReference type="OrthoDB" id="424794at2759"/>
<dbReference type="CDD" id="cd02869">
    <property type="entry name" value="PseudoU_synth_RluA_like"/>
    <property type="match status" value="1"/>
</dbReference>
<dbReference type="PANTHER" id="PTHR21600:SF87">
    <property type="entry name" value="RNA PSEUDOURIDYLATE SYNTHASE DOMAIN-CONTAINING PROTEIN 1"/>
    <property type="match status" value="1"/>
</dbReference>
<name>A0A1Z5K9D3_FISSO</name>
<organism evidence="3 4">
    <name type="scientific">Fistulifera solaris</name>
    <name type="common">Oleaginous diatom</name>
    <dbReference type="NCBI Taxonomy" id="1519565"/>
    <lineage>
        <taxon>Eukaryota</taxon>
        <taxon>Sar</taxon>
        <taxon>Stramenopiles</taxon>
        <taxon>Ochrophyta</taxon>
        <taxon>Bacillariophyta</taxon>
        <taxon>Bacillariophyceae</taxon>
        <taxon>Bacillariophycidae</taxon>
        <taxon>Naviculales</taxon>
        <taxon>Naviculaceae</taxon>
        <taxon>Fistulifera</taxon>
    </lineage>
</organism>
<evidence type="ECO:0000256" key="1">
    <source>
        <dbReference type="ARBA" id="ARBA00010876"/>
    </source>
</evidence>
<dbReference type="Gene3D" id="3.30.2350.10">
    <property type="entry name" value="Pseudouridine synthase"/>
    <property type="match status" value="1"/>
</dbReference>
<dbReference type="InterPro" id="IPR013087">
    <property type="entry name" value="Znf_C2H2_type"/>
</dbReference>
<dbReference type="AlphaFoldDB" id="A0A1Z5K9D3"/>
<dbReference type="Pfam" id="PF00849">
    <property type="entry name" value="PseudoU_synth_2"/>
    <property type="match status" value="1"/>
</dbReference>
<feature type="domain" description="C2H2-type" evidence="2">
    <location>
        <begin position="123"/>
        <end position="144"/>
    </location>
</feature>
<evidence type="ECO:0000313" key="3">
    <source>
        <dbReference type="EMBL" id="GAX22893.1"/>
    </source>
</evidence>
<evidence type="ECO:0000313" key="4">
    <source>
        <dbReference type="Proteomes" id="UP000198406"/>
    </source>
</evidence>
<dbReference type="EMBL" id="BDSP01000191">
    <property type="protein sequence ID" value="GAX22893.1"/>
    <property type="molecule type" value="Genomic_DNA"/>
</dbReference>
<dbReference type="InterPro" id="IPR006145">
    <property type="entry name" value="PsdUridine_synth_RsuA/RluA"/>
</dbReference>
<protein>
    <recommendedName>
        <fullName evidence="2">C2H2-type domain-containing protein</fullName>
    </recommendedName>
</protein>
<gene>
    <name evidence="3" type="ORF">FisN_24Lh178</name>
</gene>
<comment type="caution">
    <text evidence="3">The sequence shown here is derived from an EMBL/GenBank/DDBJ whole genome shotgun (WGS) entry which is preliminary data.</text>
</comment>
<dbReference type="GO" id="GO:0009982">
    <property type="term" value="F:pseudouridine synthase activity"/>
    <property type="evidence" value="ECO:0007669"/>
    <property type="project" value="InterPro"/>
</dbReference>
<dbReference type="SUPFAM" id="SSF55120">
    <property type="entry name" value="Pseudouridine synthase"/>
    <property type="match status" value="1"/>
</dbReference>
<sequence length="387" mass="44179">MVAIEDNSTILPDRSWESNWKQLQESQYVQEAGLYSFVWESSLEKAYIEIRQGENIFLRQDLPFRVEGDILHSCHYGGLILLPKHCDVRVISIETSHETNVVSRWKLQWIRRADTLPSKRIICATCRKSFATITSAQMHMNQLHPIIEKNSIYQQPLRIVYSDDALAVIDKPQGMPVQGDKETLWKSDLLSPLATSVATNDPNAYRKPRPVHRLDSATGGLLVVAKTRSAEVKLREAFATRQCHKRYRALVWGACRSGGICEEPIQGRHAKTEYRPVQVIPIFLRGVDTSISLPDTYVTVLDLWLETGRKHQLRKHLQILKHPIVGDLRYGGGKPQPAPYSSKLCLWAMEISFSHPVLEKTVHCQLENPAWIERLVRFAQGETLEMA</sequence>
<proteinExistence type="inferred from homology"/>
<keyword evidence="4" id="KW-1185">Reference proteome</keyword>
<dbReference type="PROSITE" id="PS00028">
    <property type="entry name" value="ZINC_FINGER_C2H2_1"/>
    <property type="match status" value="1"/>
</dbReference>
<dbReference type="InParanoid" id="A0A1Z5K9D3"/>
<accession>A0A1Z5K9D3</accession>